<comment type="catalytic activity">
    <reaction evidence="6">
        <text>Couples ATP hydrolysis with the unwinding of duplex DNA by translocating in the 3'-5' direction.</text>
        <dbReference type="EC" id="5.6.2.4"/>
    </reaction>
</comment>
<evidence type="ECO:0000256" key="8">
    <source>
        <dbReference type="ARBA" id="ARBA00048988"/>
    </source>
</evidence>
<evidence type="ECO:0000259" key="10">
    <source>
        <dbReference type="PROSITE" id="PS51198"/>
    </source>
</evidence>
<organism evidence="11 12">
    <name type="scientific">Brachyspira pilosicoli B2904</name>
    <dbReference type="NCBI Taxonomy" id="1133568"/>
    <lineage>
        <taxon>Bacteria</taxon>
        <taxon>Pseudomonadati</taxon>
        <taxon>Spirochaetota</taxon>
        <taxon>Spirochaetia</taxon>
        <taxon>Brachyspirales</taxon>
        <taxon>Brachyspiraceae</taxon>
        <taxon>Brachyspira</taxon>
    </lineage>
</organism>
<dbReference type="Pfam" id="PF13361">
    <property type="entry name" value="UvrD_C"/>
    <property type="match status" value="1"/>
</dbReference>
<sequence length="637" mass="75011">MKLNSKQQEIIDLFLNEGICFVSASAGTGKTTTITEAYLKLLENKKQKVSNIVVITFTKAAANEMLIRIRRKIREKINEGKDTDYWKDIYKEILINAKISTIHSFANSIVKEYSIYLNMPPKITILEENNDFYEVIHNKILELLNDNEFSEEIRKNYRIFTDESKDKFINDIFNFLIKIKPRLENIKTFEKEANKILEIELYDNAYNEMFKTINYLIENKPEKTEGVTIKNILDSINESIDIIKKSKDIKNIEKLYYDILNSLDNIKNKRKLGKTKYTDFKTAFDELKDILIPNFEKYIKIQKNKNIYLTLINFIKEAYNKFENTKREMGVYSHEDMISKAIEALENNTINKEIRDNINTVILDEAQDTSKLQFSFINLIVFGNREITKETTIKDKKILIVGDRKQSIYRFRNADLNVFRNAQNIFEDYVRYLQDNYRSKEMLINFFNDIFENTIFKDDTIKYKKDDNLISGQNDNTKNKLVSLLVFNNNVDDDIKLNSDSKTILEAYAIAKFIKTNLKNDYKNTAMLLQTFSRLNIYLSVFAEEKIPYYVDGGNGFYDRVEISNLIICLKYLVLKDYSLLQSLLMSELFDVKIANLYDFSIDLKLNGNYNLYDYFSLNDCKEKTLEIAKKKNIMMN</sequence>
<evidence type="ECO:0000256" key="7">
    <source>
        <dbReference type="ARBA" id="ARBA00034808"/>
    </source>
</evidence>
<dbReference type="InterPro" id="IPR014017">
    <property type="entry name" value="DNA_helicase_UvrD-like_C"/>
</dbReference>
<evidence type="ECO:0000256" key="1">
    <source>
        <dbReference type="ARBA" id="ARBA00022741"/>
    </source>
</evidence>
<dbReference type="GO" id="GO:0016887">
    <property type="term" value="F:ATP hydrolysis activity"/>
    <property type="evidence" value="ECO:0007669"/>
    <property type="project" value="RHEA"/>
</dbReference>
<accession>J9UM19</accession>
<dbReference type="Proteomes" id="UP000007346">
    <property type="component" value="Chromosome"/>
</dbReference>
<proteinExistence type="predicted"/>
<dbReference type="RefSeq" id="WP_014935992.1">
    <property type="nucleotide sequence ID" value="NC_018607.1"/>
</dbReference>
<keyword evidence="5" id="KW-0413">Isomerase</keyword>
<evidence type="ECO:0000256" key="4">
    <source>
        <dbReference type="ARBA" id="ARBA00022840"/>
    </source>
</evidence>
<dbReference type="AlphaFoldDB" id="J9UM19"/>
<dbReference type="KEGG" id="bpj:B2904_orf1353"/>
<evidence type="ECO:0000256" key="6">
    <source>
        <dbReference type="ARBA" id="ARBA00034617"/>
    </source>
</evidence>
<dbReference type="SUPFAM" id="SSF52540">
    <property type="entry name" value="P-loop containing nucleoside triphosphate hydrolases"/>
    <property type="match status" value="1"/>
</dbReference>
<dbReference type="PROSITE" id="PS51198">
    <property type="entry name" value="UVRD_HELICASE_ATP_BIND"/>
    <property type="match status" value="1"/>
</dbReference>
<evidence type="ECO:0000313" key="11">
    <source>
        <dbReference type="EMBL" id="AFR70690.1"/>
    </source>
</evidence>
<dbReference type="EC" id="5.6.2.4" evidence="7"/>
<evidence type="ECO:0000256" key="9">
    <source>
        <dbReference type="PROSITE-ProRule" id="PRU00560"/>
    </source>
</evidence>
<dbReference type="PATRIC" id="fig|1133568.3.peg.1354"/>
<dbReference type="EMBL" id="CP003490">
    <property type="protein sequence ID" value="AFR70690.1"/>
    <property type="molecule type" value="Genomic_DNA"/>
</dbReference>
<feature type="domain" description="UvrD-like helicase ATP-binding" evidence="10">
    <location>
        <begin position="3"/>
        <end position="440"/>
    </location>
</feature>
<evidence type="ECO:0000313" key="12">
    <source>
        <dbReference type="Proteomes" id="UP000007346"/>
    </source>
</evidence>
<dbReference type="Pfam" id="PF00580">
    <property type="entry name" value="UvrD-helicase"/>
    <property type="match status" value="1"/>
</dbReference>
<dbReference type="InterPro" id="IPR027417">
    <property type="entry name" value="P-loop_NTPase"/>
</dbReference>
<dbReference type="GO" id="GO:0033202">
    <property type="term" value="C:DNA helicase complex"/>
    <property type="evidence" value="ECO:0007669"/>
    <property type="project" value="TreeGrafter"/>
</dbReference>
<dbReference type="Gene3D" id="3.40.50.300">
    <property type="entry name" value="P-loop containing nucleotide triphosphate hydrolases"/>
    <property type="match status" value="3"/>
</dbReference>
<keyword evidence="4 9" id="KW-0067">ATP-binding</keyword>
<dbReference type="GO" id="GO:0003677">
    <property type="term" value="F:DNA binding"/>
    <property type="evidence" value="ECO:0007669"/>
    <property type="project" value="InterPro"/>
</dbReference>
<keyword evidence="3 9" id="KW-0347">Helicase</keyword>
<name>J9UM19_BRAPL</name>
<dbReference type="GO" id="GO:0005829">
    <property type="term" value="C:cytosol"/>
    <property type="evidence" value="ECO:0007669"/>
    <property type="project" value="TreeGrafter"/>
</dbReference>
<reference evidence="11 12" key="1">
    <citation type="journal article" date="2012" name="BMC Genomics">
        <title>Comparative genomics of Brachyspira pilosicoli strains: genome rearrangements, reductions and correlation of genetic compliment with phenotypic diversity.</title>
        <authorList>
            <person name="Mappley L.J."/>
            <person name="Black M.L."/>
            <person name="Abuoun M."/>
            <person name="Darby A.C."/>
            <person name="Woodward M.J."/>
            <person name="Parkhill J."/>
            <person name="Turner A.K."/>
            <person name="Bellgard M.I."/>
            <person name="La T."/>
            <person name="Phillips N.D."/>
            <person name="La Ragione R.M."/>
            <person name="Hampson D.J."/>
        </authorList>
    </citation>
    <scope>NUCLEOTIDE SEQUENCE [LARGE SCALE GENOMIC DNA]</scope>
    <source>
        <strain evidence="11">B2904</strain>
    </source>
</reference>
<dbReference type="InterPro" id="IPR000212">
    <property type="entry name" value="DNA_helicase_UvrD/REP"/>
</dbReference>
<evidence type="ECO:0000256" key="3">
    <source>
        <dbReference type="ARBA" id="ARBA00022806"/>
    </source>
</evidence>
<protein>
    <recommendedName>
        <fullName evidence="7">DNA 3'-5' helicase</fullName>
        <ecNumber evidence="7">5.6.2.4</ecNumber>
    </recommendedName>
</protein>
<keyword evidence="2 9" id="KW-0378">Hydrolase</keyword>
<keyword evidence="1 9" id="KW-0547">Nucleotide-binding</keyword>
<dbReference type="InterPro" id="IPR014016">
    <property type="entry name" value="UvrD-like_ATP-bd"/>
</dbReference>
<dbReference type="GO" id="GO:0043138">
    <property type="term" value="F:3'-5' DNA helicase activity"/>
    <property type="evidence" value="ECO:0007669"/>
    <property type="project" value="UniProtKB-EC"/>
</dbReference>
<comment type="catalytic activity">
    <reaction evidence="8">
        <text>ATP + H2O = ADP + phosphate + H(+)</text>
        <dbReference type="Rhea" id="RHEA:13065"/>
        <dbReference type="ChEBI" id="CHEBI:15377"/>
        <dbReference type="ChEBI" id="CHEBI:15378"/>
        <dbReference type="ChEBI" id="CHEBI:30616"/>
        <dbReference type="ChEBI" id="CHEBI:43474"/>
        <dbReference type="ChEBI" id="CHEBI:456216"/>
        <dbReference type="EC" id="5.6.2.4"/>
    </reaction>
</comment>
<dbReference type="PANTHER" id="PTHR11070:SF48">
    <property type="entry name" value="ATP-DEPENDENT HELICASE_NUCLEASE SUBUNIT A"/>
    <property type="match status" value="1"/>
</dbReference>
<dbReference type="GO" id="GO:0005524">
    <property type="term" value="F:ATP binding"/>
    <property type="evidence" value="ECO:0007669"/>
    <property type="project" value="UniProtKB-UniRule"/>
</dbReference>
<dbReference type="GO" id="GO:0000725">
    <property type="term" value="P:recombinational repair"/>
    <property type="evidence" value="ECO:0007669"/>
    <property type="project" value="TreeGrafter"/>
</dbReference>
<feature type="binding site" evidence="9">
    <location>
        <begin position="24"/>
        <end position="31"/>
    </location>
    <ligand>
        <name>ATP</name>
        <dbReference type="ChEBI" id="CHEBI:30616"/>
    </ligand>
</feature>
<gene>
    <name evidence="11" type="ORF">B2904_orf1353</name>
</gene>
<dbReference type="PANTHER" id="PTHR11070">
    <property type="entry name" value="UVRD / RECB / PCRA DNA HELICASE FAMILY MEMBER"/>
    <property type="match status" value="1"/>
</dbReference>
<dbReference type="HOGENOM" id="CLU_429418_0_0_12"/>
<evidence type="ECO:0000256" key="2">
    <source>
        <dbReference type="ARBA" id="ARBA00022801"/>
    </source>
</evidence>
<evidence type="ECO:0000256" key="5">
    <source>
        <dbReference type="ARBA" id="ARBA00023235"/>
    </source>
</evidence>